<dbReference type="OrthoDB" id="9757771at2"/>
<sequence length="490" mass="54624">MLNIAKGITHYAKRHPEDIAIVAGDEKQTYKAFDETTDTIARKMIAYSGYENLRAAILMPNSGRFLEVFIGAAKAGWTAVTLDPKWATKELEKCLAKTPPDLLFVDPSLEHKVTSLSLDTELIICNNMEEWLNEPFNHMPLPDLSGEEPFYIGFTSGSTGTPKGYIRSHRSWVESFTEGKKELPVKEGDRVLVSGSLVHSLFLYAALHTLDAGAACHLAESPNPQRLAEEIQKHEITVMYGVPTMYVRMAQQNQIFESMHTLITSGAKMASFVVKAWQKIAPNANWINFYGSSEHSFIAILHHAEKALSSAIGRPFSSVSIDIKKEEGDVGELFASSPMVFSGYDGDDQVTPDTWISTGDYVWQDHEGILHLAGRKQNKMVTGGLNVYAEEVEDVLRTHMDVRDVVVTGIDHPEWGEQITAVLETRKARPLTSHFIAQLIETCKSSLAAYKCPKNWLEMDAIPLTTSGKPKRATVKAWAIKREEKSEINR</sequence>
<dbReference type="PANTHER" id="PTHR43767:SF1">
    <property type="entry name" value="NONRIBOSOMAL PEPTIDE SYNTHASE PES1 (EUROFUNG)-RELATED"/>
    <property type="match status" value="1"/>
</dbReference>
<dbReference type="EMBL" id="CP035485">
    <property type="protein sequence ID" value="QDI90097.1"/>
    <property type="molecule type" value="Genomic_DNA"/>
</dbReference>
<evidence type="ECO:0000313" key="3">
    <source>
        <dbReference type="EMBL" id="QDI90097.1"/>
    </source>
</evidence>
<dbReference type="PANTHER" id="PTHR43767">
    <property type="entry name" value="LONG-CHAIN-FATTY-ACID--COA LIGASE"/>
    <property type="match status" value="1"/>
</dbReference>
<dbReference type="InterPro" id="IPR050237">
    <property type="entry name" value="ATP-dep_AMP-bd_enzyme"/>
</dbReference>
<feature type="domain" description="AMP-dependent synthetase/ligase" evidence="1">
    <location>
        <begin position="10"/>
        <end position="344"/>
    </location>
</feature>
<dbReference type="Gene3D" id="3.40.50.12780">
    <property type="entry name" value="N-terminal domain of ligase-like"/>
    <property type="match status" value="1"/>
</dbReference>
<evidence type="ECO:0000259" key="2">
    <source>
        <dbReference type="Pfam" id="PF13193"/>
    </source>
</evidence>
<dbReference type="Gene3D" id="3.30.300.30">
    <property type="match status" value="1"/>
</dbReference>
<dbReference type="SUPFAM" id="SSF56801">
    <property type="entry name" value="Acetyl-CoA synthetase-like"/>
    <property type="match status" value="1"/>
</dbReference>
<dbReference type="KEGG" id="sale:EPH95_02015"/>
<dbReference type="InterPro" id="IPR045851">
    <property type="entry name" value="AMP-bd_C_sf"/>
</dbReference>
<dbReference type="InterPro" id="IPR000873">
    <property type="entry name" value="AMP-dep_synth/lig_dom"/>
</dbReference>
<dbReference type="PROSITE" id="PS00455">
    <property type="entry name" value="AMP_BINDING"/>
    <property type="match status" value="1"/>
</dbReference>
<dbReference type="InterPro" id="IPR042099">
    <property type="entry name" value="ANL_N_sf"/>
</dbReference>
<gene>
    <name evidence="3" type="ORF">EPH95_02015</name>
</gene>
<dbReference type="Pfam" id="PF13193">
    <property type="entry name" value="AMP-binding_C"/>
    <property type="match status" value="1"/>
</dbReference>
<dbReference type="Proteomes" id="UP000319756">
    <property type="component" value="Chromosome"/>
</dbReference>
<protein>
    <recommendedName>
        <fullName evidence="5">Acyl-CoA synthetase</fullName>
    </recommendedName>
</protein>
<accession>A0A514LE25</accession>
<keyword evidence="4" id="KW-1185">Reference proteome</keyword>
<dbReference type="Pfam" id="PF00501">
    <property type="entry name" value="AMP-binding"/>
    <property type="match status" value="1"/>
</dbReference>
<evidence type="ECO:0000259" key="1">
    <source>
        <dbReference type="Pfam" id="PF00501"/>
    </source>
</evidence>
<organism evidence="3 4">
    <name type="scientific">Salicibibacter halophilus</name>
    <dbReference type="NCBI Taxonomy" id="2502791"/>
    <lineage>
        <taxon>Bacteria</taxon>
        <taxon>Bacillati</taxon>
        <taxon>Bacillota</taxon>
        <taxon>Bacilli</taxon>
        <taxon>Bacillales</taxon>
        <taxon>Bacillaceae</taxon>
        <taxon>Salicibibacter</taxon>
    </lineage>
</organism>
<feature type="domain" description="AMP-binding enzyme C-terminal" evidence="2">
    <location>
        <begin position="391"/>
        <end position="469"/>
    </location>
</feature>
<name>A0A514LE25_9BACI</name>
<evidence type="ECO:0000313" key="4">
    <source>
        <dbReference type="Proteomes" id="UP000319756"/>
    </source>
</evidence>
<proteinExistence type="predicted"/>
<dbReference type="InterPro" id="IPR025110">
    <property type="entry name" value="AMP-bd_C"/>
</dbReference>
<dbReference type="AlphaFoldDB" id="A0A514LE25"/>
<dbReference type="InterPro" id="IPR020845">
    <property type="entry name" value="AMP-binding_CS"/>
</dbReference>
<reference evidence="4" key="1">
    <citation type="submission" date="2019-01" db="EMBL/GenBank/DDBJ databases">
        <title>Genomic analysis of Salicibibacter sp. NKC3-5.</title>
        <authorList>
            <person name="Oh Y.J."/>
        </authorList>
    </citation>
    <scope>NUCLEOTIDE SEQUENCE [LARGE SCALE GENOMIC DNA]</scope>
    <source>
        <strain evidence="4">NKC3-5</strain>
    </source>
</reference>
<evidence type="ECO:0008006" key="5">
    <source>
        <dbReference type="Google" id="ProtNLM"/>
    </source>
</evidence>
<dbReference type="RefSeq" id="WP_142086888.1">
    <property type="nucleotide sequence ID" value="NZ_CP035485.1"/>
</dbReference>
<dbReference type="GO" id="GO:0016878">
    <property type="term" value="F:acid-thiol ligase activity"/>
    <property type="evidence" value="ECO:0007669"/>
    <property type="project" value="UniProtKB-ARBA"/>
</dbReference>